<keyword evidence="1" id="KW-0433">Leucine-rich repeat</keyword>
<dbReference type="Pfam" id="PF00931">
    <property type="entry name" value="NB-ARC"/>
    <property type="match status" value="2"/>
</dbReference>
<dbReference type="PANTHER" id="PTHR11017:SF559">
    <property type="entry name" value="DISEASE RESISTANCE PROTEIN CHL1"/>
    <property type="match status" value="1"/>
</dbReference>
<dbReference type="InterPro" id="IPR035897">
    <property type="entry name" value="Toll_tir_struct_dom_sf"/>
</dbReference>
<dbReference type="Pfam" id="PF23282">
    <property type="entry name" value="WHD_ROQ1"/>
    <property type="match status" value="1"/>
</dbReference>
<organism evidence="5">
    <name type="scientific">Cucumis melo</name>
    <name type="common">Muskmelon</name>
    <dbReference type="NCBI Taxonomy" id="3656"/>
    <lineage>
        <taxon>Eukaryota</taxon>
        <taxon>Viridiplantae</taxon>
        <taxon>Streptophyta</taxon>
        <taxon>Embryophyta</taxon>
        <taxon>Tracheophyta</taxon>
        <taxon>Spermatophyta</taxon>
        <taxon>Magnoliopsida</taxon>
        <taxon>eudicotyledons</taxon>
        <taxon>Gunneridae</taxon>
        <taxon>Pentapetalae</taxon>
        <taxon>rosids</taxon>
        <taxon>fabids</taxon>
        <taxon>Cucurbitales</taxon>
        <taxon>Cucurbitaceae</taxon>
        <taxon>Benincaseae</taxon>
        <taxon>Cucumis</taxon>
    </lineage>
</organism>
<dbReference type="Gene3D" id="3.40.50.10140">
    <property type="entry name" value="Toll/interleukin-1 receptor homology (TIR) domain"/>
    <property type="match status" value="1"/>
</dbReference>
<dbReference type="Gene3D" id="1.10.8.430">
    <property type="entry name" value="Helical domain of apoptotic protease-activating factors"/>
    <property type="match status" value="2"/>
</dbReference>
<reference evidence="5" key="1">
    <citation type="journal article" date="2013" name="Mol. Plant">
        <title>Dual resistance of melon to Fusarium oxysporum races 0 and 2 and to Papaya ring-spot virus is controlled by a pair of head-to-head-oriented NB-LRR genes of unusual architecture.</title>
        <authorList>
            <person name="Brotman Y."/>
            <person name="Normantovich M."/>
            <person name="Goldenberg Z."/>
            <person name="Zvirin Z."/>
            <person name="Kovalski I."/>
            <person name="Stovbun N."/>
            <person name="Doniger T."/>
            <person name="Bolger A.M."/>
            <person name="Troadec C."/>
            <person name="Bendahmane A."/>
            <person name="Cohen R."/>
            <person name="Katzir N."/>
            <person name="Pitrat M."/>
            <person name="Dogimont C."/>
            <person name="Perl-Treves R."/>
        </authorList>
    </citation>
    <scope>NUCLEOTIDE SEQUENCE</scope>
</reference>
<dbReference type="InterPro" id="IPR032675">
    <property type="entry name" value="LRR_dom_sf"/>
</dbReference>
<name>M4QSJ6_CUCME</name>
<dbReference type="InterPro" id="IPR003593">
    <property type="entry name" value="AAA+_ATPase"/>
</dbReference>
<dbReference type="PANTHER" id="PTHR11017">
    <property type="entry name" value="LEUCINE-RICH REPEAT-CONTAINING PROTEIN"/>
    <property type="match status" value="1"/>
</dbReference>
<dbReference type="EMBL" id="JX295633">
    <property type="protein sequence ID" value="AGH33856.1"/>
    <property type="molecule type" value="Genomic_DNA"/>
</dbReference>
<dbReference type="SMART" id="SM00255">
    <property type="entry name" value="TIR"/>
    <property type="match status" value="1"/>
</dbReference>
<dbReference type="Pfam" id="PF01582">
    <property type="entry name" value="TIR"/>
    <property type="match status" value="1"/>
</dbReference>
<protein>
    <submittedName>
        <fullName evidence="5">Prv splice variant B</fullName>
    </submittedName>
</protein>
<dbReference type="SUPFAM" id="SSF52200">
    <property type="entry name" value="Toll/Interleukin receptor TIR domain"/>
    <property type="match status" value="1"/>
</dbReference>
<dbReference type="SMART" id="SM00382">
    <property type="entry name" value="AAA"/>
    <property type="match status" value="2"/>
</dbReference>
<feature type="domain" description="TIR" evidence="4">
    <location>
        <begin position="12"/>
        <end position="175"/>
    </location>
</feature>
<evidence type="ECO:0000256" key="1">
    <source>
        <dbReference type="ARBA" id="ARBA00022614"/>
    </source>
</evidence>
<sequence length="1167" mass="133256">MAAGSSSHPSQMAFDVFLSFNKNDENDGYRRFIKCLYETLSEWGIKMFMDDDKKMFMDDIKMLKDDGKKMFMDDEVNLSDDIVKAIEGSITSIVVLTKGYASSKWCLKELVKIIDQKNKTKHQVLPLFYRDLVHPYVYHQSQDVVRHQSQDVVQHQSQDVVRRQSQDVRKFFKSMAEKDYSEVNYRTSLAMSEICRLPRIYISRKNSNTKFQIKSTAKQIIDRLLSLKLEAKEGNLFEMPLRLRTMEMLLGLGSNDIRFIGIVGMSGIGKTTLAEVIYAHSFKSLISDLGKRCFLHSRGRSIVSLQQQLLDQLASSKMIDIQILDENHGVRLIKQHLRFLKKVLIVLDGISETSQLEMLAGSPDWFGERSRIIITTTNKDIFRHPNFKDKVQEYNVELLSHEAAFSLFCKLAFGDYPPSEDMKDLCNEIIEKVGRLPLALEKIASSLYGHDMDIWEDTLKNFHKVVYDNIFSDILKSSYEGLEAESQQIFLDLACFLNGEKVDRVIEILQGFGYSSPQTNLQLLVDRCLIDILDGHIQMHILILCMGKEIVRRKLGTRQQTRIWLRDDARRLFHENNELKYICGIVMDLEEEEELVLKAKAFAGMSELKILRINNVQLSEDIEFLSNKLTLLNWPGYPSKYLPSTFQPPSLIELHLPGSNVERLWNGTQSFKSFSFVITCESLKTLVLSNCGLEFFPEFGFPMGYLTELHIDGTSINELSPSIKNLLGLVLLNLGNCIRLSSLPTEIGSLSSLKTLILNGCKNLHKLPPSLEYVKPLEELDIGGTSISTIPFVENLRILNCERLKSIIWHSLASLPTEYFSSLKDLNLSDCNLVDEDIPSDLELFSSLEILDLGSNHFERLSESIEQLINLKVLYLNDCHKLKQLPKLPQSIRYVGGEKSLGMLTTSQGTDHKLVLSHKTSLVGMENQVEKVCNLLDLERSKEILFVGIFGSSGIGKTTIAEVVYNTIVDQFRSGCFLYLSSKQNSLVPLQHQMLSHLLSKETKIWDEDHGAQLIKHHMSNRKVLIVLDGVDERNQIEKLVGSPNWFAPGSRVIITARNRDVLHQLDYRDQVQEYKVELLSPESAYSLFCKNAFGDGPYDKNDLCSEIVEKVGRLPLALRTIGSYLHNKELEVWNETLKRLDEVEQNFFDTISQRTQKKTTPTLGQI</sequence>
<dbReference type="InterPro" id="IPR027417">
    <property type="entry name" value="P-loop_NTPase"/>
</dbReference>
<dbReference type="Pfam" id="PF07725">
    <property type="entry name" value="LRR_3"/>
    <property type="match status" value="1"/>
</dbReference>
<evidence type="ECO:0000259" key="4">
    <source>
        <dbReference type="PROSITE" id="PS50104"/>
    </source>
</evidence>
<dbReference type="GO" id="GO:0007165">
    <property type="term" value="P:signal transduction"/>
    <property type="evidence" value="ECO:0007669"/>
    <property type="project" value="InterPro"/>
</dbReference>
<dbReference type="SUPFAM" id="SSF52540">
    <property type="entry name" value="P-loop containing nucleoside triphosphate hydrolases"/>
    <property type="match status" value="2"/>
</dbReference>
<dbReference type="InterPro" id="IPR044974">
    <property type="entry name" value="Disease_R_plants"/>
</dbReference>
<evidence type="ECO:0000256" key="3">
    <source>
        <dbReference type="ARBA" id="ARBA00022821"/>
    </source>
</evidence>
<keyword evidence="3" id="KW-0611">Plant defense</keyword>
<evidence type="ECO:0000256" key="2">
    <source>
        <dbReference type="ARBA" id="ARBA00022737"/>
    </source>
</evidence>
<dbReference type="SUPFAM" id="SSF52058">
    <property type="entry name" value="L domain-like"/>
    <property type="match status" value="1"/>
</dbReference>
<dbReference type="GO" id="GO:0043531">
    <property type="term" value="F:ADP binding"/>
    <property type="evidence" value="ECO:0007669"/>
    <property type="project" value="InterPro"/>
</dbReference>
<dbReference type="GO" id="GO:0006952">
    <property type="term" value="P:defense response"/>
    <property type="evidence" value="ECO:0007669"/>
    <property type="project" value="UniProtKB-KW"/>
</dbReference>
<dbReference type="PROSITE" id="PS50104">
    <property type="entry name" value="TIR"/>
    <property type="match status" value="1"/>
</dbReference>
<dbReference type="AlphaFoldDB" id="M4QSJ6"/>
<keyword evidence="2" id="KW-0677">Repeat</keyword>
<evidence type="ECO:0000313" key="5">
    <source>
        <dbReference type="EMBL" id="AGH33856.1"/>
    </source>
</evidence>
<dbReference type="InterPro" id="IPR036390">
    <property type="entry name" value="WH_DNA-bd_sf"/>
</dbReference>
<dbReference type="InterPro" id="IPR011713">
    <property type="entry name" value="Leu-rich_rpt_3"/>
</dbReference>
<dbReference type="SUPFAM" id="SSF46785">
    <property type="entry name" value="Winged helix' DNA-binding domain"/>
    <property type="match status" value="1"/>
</dbReference>
<dbReference type="InterPro" id="IPR042197">
    <property type="entry name" value="Apaf_helical"/>
</dbReference>
<gene>
    <name evidence="5" type="primary">Prv</name>
</gene>
<dbReference type="InterPro" id="IPR058192">
    <property type="entry name" value="WHD_ROQ1-like"/>
</dbReference>
<dbReference type="InterPro" id="IPR000157">
    <property type="entry name" value="TIR_dom"/>
</dbReference>
<dbReference type="Gene3D" id="3.40.50.300">
    <property type="entry name" value="P-loop containing nucleotide triphosphate hydrolases"/>
    <property type="match status" value="2"/>
</dbReference>
<dbReference type="InterPro" id="IPR002182">
    <property type="entry name" value="NB-ARC"/>
</dbReference>
<accession>M4QSJ6</accession>
<proteinExistence type="predicted"/>
<dbReference type="Gene3D" id="3.80.10.10">
    <property type="entry name" value="Ribonuclease Inhibitor"/>
    <property type="match status" value="2"/>
</dbReference>
<dbReference type="PRINTS" id="PR00364">
    <property type="entry name" value="DISEASERSIST"/>
</dbReference>